<gene>
    <name evidence="10" type="ORF">CYBJADRAFT_168213</name>
</gene>
<comment type="subcellular location">
    <subcellularLocation>
        <location evidence="1">Nucleus</location>
    </subcellularLocation>
</comment>
<keyword evidence="2" id="KW-0479">Metal-binding</keyword>
<dbReference type="GO" id="GO:0006351">
    <property type="term" value="P:DNA-templated transcription"/>
    <property type="evidence" value="ECO:0007669"/>
    <property type="project" value="InterPro"/>
</dbReference>
<dbReference type="OrthoDB" id="3980796at2759"/>
<accession>A0A1E4S108</accession>
<feature type="domain" description="C2H2-type" evidence="9">
    <location>
        <begin position="9"/>
        <end position="38"/>
    </location>
</feature>
<reference evidence="10 11" key="1">
    <citation type="journal article" date="2016" name="Proc. Natl. Acad. Sci. U.S.A.">
        <title>Comparative genomics of biotechnologically important yeasts.</title>
        <authorList>
            <person name="Riley R."/>
            <person name="Haridas S."/>
            <person name="Wolfe K.H."/>
            <person name="Lopes M.R."/>
            <person name="Hittinger C.T."/>
            <person name="Goeker M."/>
            <person name="Salamov A.A."/>
            <person name="Wisecaver J.H."/>
            <person name="Long T.M."/>
            <person name="Calvey C.H."/>
            <person name="Aerts A.L."/>
            <person name="Barry K.W."/>
            <person name="Choi C."/>
            <person name="Clum A."/>
            <person name="Coughlan A.Y."/>
            <person name="Deshpande S."/>
            <person name="Douglass A.P."/>
            <person name="Hanson S.J."/>
            <person name="Klenk H.-P."/>
            <person name="LaButti K.M."/>
            <person name="Lapidus A."/>
            <person name="Lindquist E.A."/>
            <person name="Lipzen A.M."/>
            <person name="Meier-Kolthoff J.P."/>
            <person name="Ohm R.A."/>
            <person name="Otillar R.P."/>
            <person name="Pangilinan J.L."/>
            <person name="Peng Y."/>
            <person name="Rokas A."/>
            <person name="Rosa C.A."/>
            <person name="Scheuner C."/>
            <person name="Sibirny A.A."/>
            <person name="Slot J.C."/>
            <person name="Stielow J.B."/>
            <person name="Sun H."/>
            <person name="Kurtzman C.P."/>
            <person name="Blackwell M."/>
            <person name="Grigoriev I.V."/>
            <person name="Jeffries T.W."/>
        </authorList>
    </citation>
    <scope>NUCLEOTIDE SEQUENCE [LARGE SCALE GENOMIC DNA]</scope>
    <source>
        <strain evidence="11">ATCC 18201 / CBS 1600 / BCRC 20928 / JCM 3617 / NBRC 0987 / NRRL Y-1542</strain>
    </source>
</reference>
<protein>
    <recommendedName>
        <fullName evidence="9">C2H2-type domain-containing protein</fullName>
    </recommendedName>
</protein>
<evidence type="ECO:0000256" key="2">
    <source>
        <dbReference type="ARBA" id="ARBA00022723"/>
    </source>
</evidence>
<dbReference type="InterPro" id="IPR007219">
    <property type="entry name" value="XnlR_reg_dom"/>
</dbReference>
<evidence type="ECO:0000256" key="5">
    <source>
        <dbReference type="ARBA" id="ARBA00022833"/>
    </source>
</evidence>
<keyword evidence="3" id="KW-0677">Repeat</keyword>
<evidence type="ECO:0000256" key="7">
    <source>
        <dbReference type="PROSITE-ProRule" id="PRU00042"/>
    </source>
</evidence>
<dbReference type="PROSITE" id="PS50157">
    <property type="entry name" value="ZINC_FINGER_C2H2_2"/>
    <property type="match status" value="2"/>
</dbReference>
<keyword evidence="4 7" id="KW-0863">Zinc-finger</keyword>
<name>A0A1E4S108_CYBJN</name>
<dbReference type="InterPro" id="IPR051059">
    <property type="entry name" value="VerF-like"/>
</dbReference>
<keyword evidence="6" id="KW-0539">Nucleus</keyword>
<keyword evidence="11" id="KW-1185">Reference proteome</keyword>
<evidence type="ECO:0000256" key="6">
    <source>
        <dbReference type="ARBA" id="ARBA00023242"/>
    </source>
</evidence>
<dbReference type="Pfam" id="PF04082">
    <property type="entry name" value="Fungal_trans"/>
    <property type="match status" value="1"/>
</dbReference>
<dbReference type="PANTHER" id="PTHR40626:SF11">
    <property type="entry name" value="ZINC FINGER PROTEIN YPR022C"/>
    <property type="match status" value="1"/>
</dbReference>
<dbReference type="OMA" id="TINTFSH"/>
<dbReference type="AlphaFoldDB" id="A0A1E4S108"/>
<dbReference type="EMBL" id="KV453932">
    <property type="protein sequence ID" value="ODV73163.1"/>
    <property type="molecule type" value="Genomic_DNA"/>
</dbReference>
<evidence type="ECO:0000256" key="8">
    <source>
        <dbReference type="SAM" id="MobiDB-lite"/>
    </source>
</evidence>
<dbReference type="Pfam" id="PF00096">
    <property type="entry name" value="zf-C2H2"/>
    <property type="match status" value="2"/>
</dbReference>
<dbReference type="InterPro" id="IPR036236">
    <property type="entry name" value="Znf_C2H2_sf"/>
</dbReference>
<dbReference type="SMART" id="SM00355">
    <property type="entry name" value="ZnF_C2H2"/>
    <property type="match status" value="2"/>
</dbReference>
<dbReference type="GO" id="GO:0008270">
    <property type="term" value="F:zinc ion binding"/>
    <property type="evidence" value="ECO:0007669"/>
    <property type="project" value="UniProtKB-KW"/>
</dbReference>
<dbReference type="GO" id="GO:0000785">
    <property type="term" value="C:chromatin"/>
    <property type="evidence" value="ECO:0007669"/>
    <property type="project" value="TreeGrafter"/>
</dbReference>
<dbReference type="SUPFAM" id="SSF57667">
    <property type="entry name" value="beta-beta-alpha zinc fingers"/>
    <property type="match status" value="1"/>
</dbReference>
<organism evidence="10 11">
    <name type="scientific">Cyberlindnera jadinii (strain ATCC 18201 / CBS 1600 / BCRC 20928 / JCM 3617 / NBRC 0987 / NRRL Y-1542)</name>
    <name type="common">Torula yeast</name>
    <name type="synonym">Candida utilis</name>
    <dbReference type="NCBI Taxonomy" id="983966"/>
    <lineage>
        <taxon>Eukaryota</taxon>
        <taxon>Fungi</taxon>
        <taxon>Dikarya</taxon>
        <taxon>Ascomycota</taxon>
        <taxon>Saccharomycotina</taxon>
        <taxon>Saccharomycetes</taxon>
        <taxon>Phaffomycetales</taxon>
        <taxon>Phaffomycetaceae</taxon>
        <taxon>Cyberlindnera</taxon>
    </lineage>
</organism>
<dbReference type="Gene3D" id="3.30.160.60">
    <property type="entry name" value="Classic Zinc Finger"/>
    <property type="match status" value="2"/>
</dbReference>
<sequence length="755" mass="86807">MDVEVDRKFECSFPGCGKAFKRRDYLTRHEGNHSNVRPFQCLLCQKSFARRDLLDKHFRSKSHQLELLSKDNSRVTETFNIDLNSANQLFPPTKRLKPLQHDDEKSSHASDADPFDSESIENLMNCGRFSNVANAIEDSFGWLFGSATPSEVSFDPREDISKTLHANQELQIMEFGVSDDTLIKLQRFIRNETKLSDHIMSRENVNVYLTSYWQFFGAVFPLIHRPTLDLNAFEKYNLGIYFLLSLITLGMACLGSSQVPPQHARLQSIEIQRALRGHIHHLLDTTEYNMSTISLKLVQSALLSDIFHLYYGDSQQHIKFTIHHPVIINILKQMELYVNLTEPYLDPQDVDFIKWSNWVRYESLKRIAFFAYILDTQSSFLIGTSSSISVFDVQLELPYTDSVWMAPDAVHFAAAYRMLPRDLVARRDYANPGTLEKRYQINKEDVMSNGNLIPNVKSESRWPNFLWSIRRLMQPYTGGQEEYHLNCFSQFSRFVLLHGVLSLVRELRTRNVFMTESKESAKALNTIAARIEHAFFSWREYFHHNIAVANAAALQDLPTLLNRYDASPLFWANITLLNCGLMGLYSNFGMVVQYSKTVIKSLNSELSSVLINSPGKLRFDAIETTKNKILIITWAKSKDGEYALTQSCLLLQTILSNQSIISRVPHVAYSLYLATLVCWAQQQSSDQLVGNYEDLPSEEHRKRAFNFLTNALQRTQEISKLELRSLMLQVVDALRIESDPEDLLLKELLVLANTI</sequence>
<dbReference type="Proteomes" id="UP000094389">
    <property type="component" value="Unassembled WGS sequence"/>
</dbReference>
<dbReference type="PROSITE" id="PS00028">
    <property type="entry name" value="ZINC_FINGER_C2H2_1"/>
    <property type="match status" value="2"/>
</dbReference>
<evidence type="ECO:0000256" key="4">
    <source>
        <dbReference type="ARBA" id="ARBA00022771"/>
    </source>
</evidence>
<dbReference type="GO" id="GO:0005634">
    <property type="term" value="C:nucleus"/>
    <property type="evidence" value="ECO:0007669"/>
    <property type="project" value="UniProtKB-SubCell"/>
</dbReference>
<proteinExistence type="predicted"/>
<evidence type="ECO:0000256" key="3">
    <source>
        <dbReference type="ARBA" id="ARBA00022737"/>
    </source>
</evidence>
<feature type="domain" description="C2H2-type" evidence="9">
    <location>
        <begin position="39"/>
        <end position="68"/>
    </location>
</feature>
<keyword evidence="5" id="KW-0862">Zinc</keyword>
<feature type="region of interest" description="Disordered" evidence="8">
    <location>
        <begin position="92"/>
        <end position="115"/>
    </location>
</feature>
<evidence type="ECO:0000256" key="1">
    <source>
        <dbReference type="ARBA" id="ARBA00004123"/>
    </source>
</evidence>
<evidence type="ECO:0000259" key="9">
    <source>
        <dbReference type="PROSITE" id="PS50157"/>
    </source>
</evidence>
<dbReference type="STRING" id="983966.A0A1E4S108"/>
<dbReference type="GO" id="GO:0000981">
    <property type="term" value="F:DNA-binding transcription factor activity, RNA polymerase II-specific"/>
    <property type="evidence" value="ECO:0007669"/>
    <property type="project" value="InterPro"/>
</dbReference>
<dbReference type="GO" id="GO:0000978">
    <property type="term" value="F:RNA polymerase II cis-regulatory region sequence-specific DNA binding"/>
    <property type="evidence" value="ECO:0007669"/>
    <property type="project" value="InterPro"/>
</dbReference>
<evidence type="ECO:0000313" key="11">
    <source>
        <dbReference type="Proteomes" id="UP000094389"/>
    </source>
</evidence>
<evidence type="ECO:0000313" key="10">
    <source>
        <dbReference type="EMBL" id="ODV73163.1"/>
    </source>
</evidence>
<dbReference type="PANTHER" id="PTHR40626">
    <property type="entry name" value="MIP31509P"/>
    <property type="match status" value="1"/>
</dbReference>
<dbReference type="RefSeq" id="XP_020070202.1">
    <property type="nucleotide sequence ID" value="XM_020215267.1"/>
</dbReference>
<dbReference type="InterPro" id="IPR013087">
    <property type="entry name" value="Znf_C2H2_type"/>
</dbReference>
<feature type="compositionally biased region" description="Basic and acidic residues" evidence="8">
    <location>
        <begin position="99"/>
        <end position="111"/>
    </location>
</feature>
<dbReference type="CDD" id="cd12148">
    <property type="entry name" value="fungal_TF_MHR"/>
    <property type="match status" value="1"/>
</dbReference>
<dbReference type="GeneID" id="30989663"/>